<keyword evidence="3 5" id="KW-1133">Transmembrane helix</keyword>
<keyword evidence="2 5" id="KW-0812">Transmembrane</keyword>
<evidence type="ECO:0000256" key="2">
    <source>
        <dbReference type="ARBA" id="ARBA00022692"/>
    </source>
</evidence>
<keyword evidence="4 5" id="KW-0472">Membrane</keyword>
<accession>A0AAQ3K4K2</accession>
<name>A0AAQ3K4K2_9LILI</name>
<dbReference type="Proteomes" id="UP001327560">
    <property type="component" value="Chromosome 3"/>
</dbReference>
<evidence type="ECO:0000259" key="6">
    <source>
        <dbReference type="Pfam" id="PF03168"/>
    </source>
</evidence>
<dbReference type="PANTHER" id="PTHR31415:SF16">
    <property type="entry name" value="HARPIN-INDUCED PROTEIN 1 CONTAINING PROTEIN"/>
    <property type="match status" value="1"/>
</dbReference>
<organism evidence="7 8">
    <name type="scientific">Canna indica</name>
    <name type="common">Indian-shot</name>
    <dbReference type="NCBI Taxonomy" id="4628"/>
    <lineage>
        <taxon>Eukaryota</taxon>
        <taxon>Viridiplantae</taxon>
        <taxon>Streptophyta</taxon>
        <taxon>Embryophyta</taxon>
        <taxon>Tracheophyta</taxon>
        <taxon>Spermatophyta</taxon>
        <taxon>Magnoliopsida</taxon>
        <taxon>Liliopsida</taxon>
        <taxon>Zingiberales</taxon>
        <taxon>Cannaceae</taxon>
        <taxon>Canna</taxon>
    </lineage>
</organism>
<protein>
    <recommendedName>
        <fullName evidence="6">Late embryogenesis abundant protein LEA-2 subgroup domain-containing protein</fullName>
    </recommendedName>
</protein>
<dbReference type="GO" id="GO:0098542">
    <property type="term" value="P:defense response to other organism"/>
    <property type="evidence" value="ECO:0007669"/>
    <property type="project" value="InterPro"/>
</dbReference>
<feature type="transmembrane region" description="Helical" evidence="5">
    <location>
        <begin position="12"/>
        <end position="30"/>
    </location>
</feature>
<dbReference type="InterPro" id="IPR004864">
    <property type="entry name" value="LEA_2"/>
</dbReference>
<evidence type="ECO:0000256" key="5">
    <source>
        <dbReference type="SAM" id="Phobius"/>
    </source>
</evidence>
<dbReference type="InterPro" id="IPR044839">
    <property type="entry name" value="NDR1-like"/>
</dbReference>
<dbReference type="GO" id="GO:0005886">
    <property type="term" value="C:plasma membrane"/>
    <property type="evidence" value="ECO:0007669"/>
    <property type="project" value="TreeGrafter"/>
</dbReference>
<evidence type="ECO:0000313" key="7">
    <source>
        <dbReference type="EMBL" id="WOL00860.1"/>
    </source>
</evidence>
<evidence type="ECO:0000256" key="1">
    <source>
        <dbReference type="ARBA" id="ARBA00004167"/>
    </source>
</evidence>
<dbReference type="EMBL" id="CP136892">
    <property type="protein sequence ID" value="WOL00860.1"/>
    <property type="molecule type" value="Genomic_DNA"/>
</dbReference>
<sequence>MVSRRSSCCLYLYNLVLSVGSTVFIWWLIYQPRLPRLSLHDGTLAFFDLSENSTALHYNLTVGLAVRNPNKRVGFVYGALDAAVSYHGAQLESAPLPPFYQPRKNTTVLRVPFGGRAGNIDRATAAVFAMEKSQGLFEFDVKLQAKMRMKLSYLKIGQFHPKFACKVRIQLPTHGELATAAINTTVCVR</sequence>
<dbReference type="AlphaFoldDB" id="A0AAQ3K4K2"/>
<evidence type="ECO:0000256" key="3">
    <source>
        <dbReference type="ARBA" id="ARBA00022989"/>
    </source>
</evidence>
<gene>
    <name evidence="7" type="ORF">Cni_G09573</name>
</gene>
<comment type="subcellular location">
    <subcellularLocation>
        <location evidence="1">Membrane</location>
        <topology evidence="1">Single-pass membrane protein</topology>
    </subcellularLocation>
</comment>
<dbReference type="PANTHER" id="PTHR31415">
    <property type="entry name" value="OS05G0367900 PROTEIN"/>
    <property type="match status" value="1"/>
</dbReference>
<evidence type="ECO:0000256" key="4">
    <source>
        <dbReference type="ARBA" id="ARBA00023136"/>
    </source>
</evidence>
<reference evidence="7 8" key="1">
    <citation type="submission" date="2023-10" db="EMBL/GenBank/DDBJ databases">
        <title>Chromosome-scale genome assembly provides insights into flower coloration mechanisms of Canna indica.</title>
        <authorList>
            <person name="Li C."/>
        </authorList>
    </citation>
    <scope>NUCLEOTIDE SEQUENCE [LARGE SCALE GENOMIC DNA]</scope>
    <source>
        <tissue evidence="7">Flower</tissue>
    </source>
</reference>
<proteinExistence type="predicted"/>
<feature type="domain" description="Late embryogenesis abundant protein LEA-2 subgroup" evidence="6">
    <location>
        <begin position="64"/>
        <end position="152"/>
    </location>
</feature>
<keyword evidence="8" id="KW-1185">Reference proteome</keyword>
<dbReference type="GO" id="GO:0009506">
    <property type="term" value="C:plasmodesma"/>
    <property type="evidence" value="ECO:0007669"/>
    <property type="project" value="TreeGrafter"/>
</dbReference>
<evidence type="ECO:0000313" key="8">
    <source>
        <dbReference type="Proteomes" id="UP001327560"/>
    </source>
</evidence>
<dbReference type="Pfam" id="PF03168">
    <property type="entry name" value="LEA_2"/>
    <property type="match status" value="1"/>
</dbReference>